<gene>
    <name evidence="1" type="primary">BX530070.1</name>
</gene>
<reference evidence="1" key="2">
    <citation type="submission" date="2016-06" db="EMBL/GenBank/DDBJ databases">
        <title>The genome of a short-lived fish provides insights into sex chromosome evolution and the genetic control of aging.</title>
        <authorList>
            <person name="Reichwald K."/>
            <person name="Felder M."/>
            <person name="Petzold A."/>
            <person name="Koch P."/>
            <person name="Groth M."/>
            <person name="Platzer M."/>
        </authorList>
    </citation>
    <scope>NUCLEOTIDE SEQUENCE</scope>
    <source>
        <tissue evidence="1">Brain</tissue>
    </source>
</reference>
<evidence type="ECO:0000313" key="1">
    <source>
        <dbReference type="EMBL" id="SBP09250.1"/>
    </source>
</evidence>
<feature type="non-terminal residue" evidence="1">
    <location>
        <position position="66"/>
    </location>
</feature>
<dbReference type="EMBL" id="HADW01007850">
    <property type="protein sequence ID" value="SBP09250.1"/>
    <property type="molecule type" value="Transcribed_RNA"/>
</dbReference>
<protein>
    <submittedName>
        <fullName evidence="1">Uncharacterized protein</fullName>
    </submittedName>
</protein>
<sequence length="66" mass="7235">SCSLAAFWFQNGRLMSKDPAIVTNNAANLIHAVEMMGLTQIVCFAHIIKLASQTGLKLPNIAHLLW</sequence>
<accession>A0A1A7WU75</accession>
<reference evidence="1" key="1">
    <citation type="submission" date="2016-05" db="EMBL/GenBank/DDBJ databases">
        <authorList>
            <person name="Lavstsen T."/>
            <person name="Jespersen J.S."/>
        </authorList>
    </citation>
    <scope>NUCLEOTIDE SEQUENCE</scope>
    <source>
        <tissue evidence="1">Brain</tissue>
    </source>
</reference>
<name>A0A1A7WU75_9TELE</name>
<proteinExistence type="predicted"/>
<dbReference type="AlphaFoldDB" id="A0A1A7WU75"/>
<organism evidence="1">
    <name type="scientific">Iconisemion striatum</name>
    <dbReference type="NCBI Taxonomy" id="60296"/>
    <lineage>
        <taxon>Eukaryota</taxon>
        <taxon>Metazoa</taxon>
        <taxon>Chordata</taxon>
        <taxon>Craniata</taxon>
        <taxon>Vertebrata</taxon>
        <taxon>Euteleostomi</taxon>
        <taxon>Actinopterygii</taxon>
        <taxon>Neopterygii</taxon>
        <taxon>Teleostei</taxon>
        <taxon>Neoteleostei</taxon>
        <taxon>Acanthomorphata</taxon>
        <taxon>Ovalentaria</taxon>
        <taxon>Atherinomorphae</taxon>
        <taxon>Cyprinodontiformes</taxon>
        <taxon>Nothobranchiidae</taxon>
        <taxon>Iconisemion</taxon>
    </lineage>
</organism>
<feature type="non-terminal residue" evidence="1">
    <location>
        <position position="1"/>
    </location>
</feature>